<keyword evidence="3" id="KW-1003">Cell membrane</keyword>
<evidence type="ECO:0000256" key="12">
    <source>
        <dbReference type="ARBA" id="ARBA00023306"/>
    </source>
</evidence>
<evidence type="ECO:0000256" key="19">
    <source>
        <dbReference type="ARBA" id="ARBA00044770"/>
    </source>
</evidence>
<dbReference type="InterPro" id="IPR013437">
    <property type="entry name" value="FtsW"/>
</dbReference>
<dbReference type="GO" id="GO:0071555">
    <property type="term" value="P:cell wall organization"/>
    <property type="evidence" value="ECO:0007669"/>
    <property type="project" value="UniProtKB-KW"/>
</dbReference>
<evidence type="ECO:0000256" key="14">
    <source>
        <dbReference type="ARBA" id="ARBA00032370"/>
    </source>
</evidence>
<feature type="transmembrane region" description="Helical" evidence="22">
    <location>
        <begin position="28"/>
        <end position="49"/>
    </location>
</feature>
<organism evidence="23 24">
    <name type="scientific">Yimella lutea</name>
    <dbReference type="NCBI Taxonomy" id="587872"/>
    <lineage>
        <taxon>Bacteria</taxon>
        <taxon>Bacillati</taxon>
        <taxon>Actinomycetota</taxon>
        <taxon>Actinomycetes</taxon>
        <taxon>Micrococcales</taxon>
        <taxon>Dermacoccaceae</taxon>
        <taxon>Yimella</taxon>
    </lineage>
</organism>
<evidence type="ECO:0000256" key="22">
    <source>
        <dbReference type="SAM" id="Phobius"/>
    </source>
</evidence>
<keyword evidence="13" id="KW-0961">Cell wall biogenesis/degradation</keyword>
<dbReference type="PANTHER" id="PTHR30474">
    <property type="entry name" value="CELL CYCLE PROTEIN"/>
    <property type="match status" value="1"/>
</dbReference>
<dbReference type="PANTHER" id="PTHR30474:SF2">
    <property type="entry name" value="PEPTIDOGLYCAN GLYCOSYLTRANSFERASE FTSW-RELATED"/>
    <property type="match status" value="1"/>
</dbReference>
<dbReference type="Proteomes" id="UP000320806">
    <property type="component" value="Unassembled WGS sequence"/>
</dbReference>
<reference evidence="23 24" key="1">
    <citation type="submission" date="2019-06" db="EMBL/GenBank/DDBJ databases">
        <title>Sequencing the genomes of 1000 actinobacteria strains.</title>
        <authorList>
            <person name="Klenk H.-P."/>
        </authorList>
    </citation>
    <scope>NUCLEOTIDE SEQUENCE [LARGE SCALE GENOMIC DNA]</scope>
    <source>
        <strain evidence="23 24">DSM 19828</strain>
    </source>
</reference>
<dbReference type="Pfam" id="PF01098">
    <property type="entry name" value="FTSW_RODA_SPOVE"/>
    <property type="match status" value="1"/>
</dbReference>
<dbReference type="GO" id="GO:0015648">
    <property type="term" value="F:lipid-linked peptidoglycan transporter activity"/>
    <property type="evidence" value="ECO:0007669"/>
    <property type="project" value="TreeGrafter"/>
</dbReference>
<gene>
    <name evidence="23" type="ORF">FB459_1628</name>
</gene>
<evidence type="ECO:0000256" key="6">
    <source>
        <dbReference type="ARBA" id="ARBA00022679"/>
    </source>
</evidence>
<evidence type="ECO:0000256" key="5">
    <source>
        <dbReference type="ARBA" id="ARBA00022676"/>
    </source>
</evidence>
<keyword evidence="7 22" id="KW-0812">Transmembrane</keyword>
<proteinExistence type="inferred from homology"/>
<evidence type="ECO:0000256" key="3">
    <source>
        <dbReference type="ARBA" id="ARBA00022475"/>
    </source>
</evidence>
<sequence length="413" mass="43834">MTAHSPAGTGRGDLRATLQRMESPTAPYYLLLGATSGLTVLGLIMVLSASSVTSYQQSGSSFTVFKSQAMFAVIGVIGAVVAARMPMKVWRHLGWPTFLLAMALQLLVFSPLGVSVMGNTNWIEVAGFRMQPSEFGKIALVLLAAGVLTMKRKRLAEFKHVVIPLIFPCGLGFMALVMGGHDLGTTLVLAAILGSVLFVAGIKLRIFGVSLAVAAATATVLVWTSGNRMGRISTWLGGCSEGALQDGCWQPVHGKYALADGGWWGVGLGASREKWGWMAEAHNDFIFAILGEELGLPGTLTVLCLYLAIGYACYRLISTSKDFFVRLATTGVMAWILVQATINMASVLGLLPVIGVPLPLVSSGGSQLVTSLFALGMVMSFARNEPECKAALAQRPKLVGRTRAILPTGRRGR</sequence>
<keyword evidence="5" id="KW-0328">Glycosyltransferase</keyword>
<dbReference type="InterPro" id="IPR001182">
    <property type="entry name" value="FtsW/RodA"/>
</dbReference>
<evidence type="ECO:0000256" key="13">
    <source>
        <dbReference type="ARBA" id="ARBA00023316"/>
    </source>
</evidence>
<keyword evidence="4 23" id="KW-0132">Cell division</keyword>
<evidence type="ECO:0000313" key="23">
    <source>
        <dbReference type="EMBL" id="TQJ14181.1"/>
    </source>
</evidence>
<evidence type="ECO:0000256" key="16">
    <source>
        <dbReference type="ARBA" id="ARBA00038053"/>
    </source>
</evidence>
<dbReference type="AlphaFoldDB" id="A0A542EFR1"/>
<name>A0A542EFR1_9MICO</name>
<evidence type="ECO:0000313" key="24">
    <source>
        <dbReference type="Proteomes" id="UP000320806"/>
    </source>
</evidence>
<evidence type="ECO:0000256" key="9">
    <source>
        <dbReference type="ARBA" id="ARBA00022984"/>
    </source>
</evidence>
<comment type="subcellular location">
    <subcellularLocation>
        <location evidence="1">Cell membrane</location>
        <topology evidence="1">Multi-pass membrane protein</topology>
    </subcellularLocation>
</comment>
<dbReference type="GO" id="GO:0008955">
    <property type="term" value="F:peptidoglycan glycosyltransferase activity"/>
    <property type="evidence" value="ECO:0007669"/>
    <property type="project" value="UniProtKB-EC"/>
</dbReference>
<evidence type="ECO:0000256" key="1">
    <source>
        <dbReference type="ARBA" id="ARBA00004651"/>
    </source>
</evidence>
<keyword evidence="10 22" id="KW-1133">Transmembrane helix</keyword>
<dbReference type="NCBIfam" id="TIGR02614">
    <property type="entry name" value="ftsW"/>
    <property type="match status" value="1"/>
</dbReference>
<comment type="pathway">
    <text evidence="2">Cell wall biogenesis; peptidoglycan biosynthesis.</text>
</comment>
<keyword evidence="24" id="KW-1185">Reference proteome</keyword>
<feature type="transmembrane region" description="Helical" evidence="22">
    <location>
        <begin position="294"/>
        <end position="314"/>
    </location>
</feature>
<keyword evidence="8" id="KW-0133">Cell shape</keyword>
<keyword evidence="11 22" id="KW-0472">Membrane</keyword>
<dbReference type="GO" id="GO:0032153">
    <property type="term" value="C:cell division site"/>
    <property type="evidence" value="ECO:0007669"/>
    <property type="project" value="TreeGrafter"/>
</dbReference>
<dbReference type="GO" id="GO:0051301">
    <property type="term" value="P:cell division"/>
    <property type="evidence" value="ECO:0007669"/>
    <property type="project" value="UniProtKB-KW"/>
</dbReference>
<feature type="transmembrane region" description="Helical" evidence="22">
    <location>
        <begin position="98"/>
        <end position="118"/>
    </location>
</feature>
<evidence type="ECO:0000256" key="8">
    <source>
        <dbReference type="ARBA" id="ARBA00022960"/>
    </source>
</evidence>
<accession>A0A542EFR1</accession>
<comment type="function">
    <text evidence="21">Peptidoglycan polymerase that is essential for cell division.</text>
</comment>
<dbReference type="GO" id="GO:0008360">
    <property type="term" value="P:regulation of cell shape"/>
    <property type="evidence" value="ECO:0007669"/>
    <property type="project" value="UniProtKB-KW"/>
</dbReference>
<keyword evidence="9" id="KW-0573">Peptidoglycan synthesis</keyword>
<evidence type="ECO:0000256" key="4">
    <source>
        <dbReference type="ARBA" id="ARBA00022618"/>
    </source>
</evidence>
<evidence type="ECO:0000256" key="11">
    <source>
        <dbReference type="ARBA" id="ARBA00023136"/>
    </source>
</evidence>
<comment type="catalytic activity">
    <reaction evidence="20">
        <text>[GlcNAc-(1-&gt;4)-Mur2Ac(oyl-L-Ala-gamma-D-Glu-L-Lys-D-Ala-D-Ala)](n)-di-trans,octa-cis-undecaprenyl diphosphate + beta-D-GlcNAc-(1-&gt;4)-Mur2Ac(oyl-L-Ala-gamma-D-Glu-L-Lys-D-Ala-D-Ala)-di-trans,octa-cis-undecaprenyl diphosphate = [GlcNAc-(1-&gt;4)-Mur2Ac(oyl-L-Ala-gamma-D-Glu-L-Lys-D-Ala-D-Ala)](n+1)-di-trans,octa-cis-undecaprenyl diphosphate + di-trans,octa-cis-undecaprenyl diphosphate + H(+)</text>
        <dbReference type="Rhea" id="RHEA:23708"/>
        <dbReference type="Rhea" id="RHEA-COMP:9602"/>
        <dbReference type="Rhea" id="RHEA-COMP:9603"/>
        <dbReference type="ChEBI" id="CHEBI:15378"/>
        <dbReference type="ChEBI" id="CHEBI:58405"/>
        <dbReference type="ChEBI" id="CHEBI:60033"/>
        <dbReference type="ChEBI" id="CHEBI:78435"/>
        <dbReference type="EC" id="2.4.99.28"/>
    </reaction>
</comment>
<evidence type="ECO:0000256" key="20">
    <source>
        <dbReference type="ARBA" id="ARBA00049902"/>
    </source>
</evidence>
<dbReference type="EC" id="2.4.99.28" evidence="19"/>
<feature type="transmembrane region" description="Helical" evidence="22">
    <location>
        <begin position="360"/>
        <end position="382"/>
    </location>
</feature>
<dbReference type="EMBL" id="VFMO01000001">
    <property type="protein sequence ID" value="TQJ14181.1"/>
    <property type="molecule type" value="Genomic_DNA"/>
</dbReference>
<protein>
    <recommendedName>
        <fullName evidence="17">Probable peptidoglycan glycosyltransferase FtsW</fullName>
        <ecNumber evidence="19">2.4.99.28</ecNumber>
    </recommendedName>
    <alternativeName>
        <fullName evidence="18">Cell division protein FtsW</fullName>
    </alternativeName>
    <alternativeName>
        <fullName evidence="15">Cell wall polymerase</fullName>
    </alternativeName>
    <alternativeName>
        <fullName evidence="14">Peptidoglycan polymerase</fullName>
    </alternativeName>
</protein>
<keyword evidence="12" id="KW-0131">Cell cycle</keyword>
<evidence type="ECO:0000256" key="21">
    <source>
        <dbReference type="ARBA" id="ARBA00049966"/>
    </source>
</evidence>
<feature type="transmembrane region" description="Helical" evidence="22">
    <location>
        <begin position="207"/>
        <end position="226"/>
    </location>
</feature>
<evidence type="ECO:0000256" key="10">
    <source>
        <dbReference type="ARBA" id="ARBA00022989"/>
    </source>
</evidence>
<comment type="caution">
    <text evidence="23">The sequence shown here is derived from an EMBL/GenBank/DDBJ whole genome shotgun (WGS) entry which is preliminary data.</text>
</comment>
<evidence type="ECO:0000256" key="7">
    <source>
        <dbReference type="ARBA" id="ARBA00022692"/>
    </source>
</evidence>
<feature type="transmembrane region" description="Helical" evidence="22">
    <location>
        <begin position="69"/>
        <end position="86"/>
    </location>
</feature>
<feature type="transmembrane region" description="Helical" evidence="22">
    <location>
        <begin position="161"/>
        <end position="177"/>
    </location>
</feature>
<feature type="transmembrane region" description="Helical" evidence="22">
    <location>
        <begin position="334"/>
        <end position="354"/>
    </location>
</feature>
<dbReference type="RefSeq" id="WP_141928063.1">
    <property type="nucleotide sequence ID" value="NZ_BAABCI010000034.1"/>
</dbReference>
<evidence type="ECO:0000256" key="18">
    <source>
        <dbReference type="ARBA" id="ARBA00041418"/>
    </source>
</evidence>
<evidence type="ECO:0000256" key="2">
    <source>
        <dbReference type="ARBA" id="ARBA00004752"/>
    </source>
</evidence>
<evidence type="ECO:0000256" key="17">
    <source>
        <dbReference type="ARBA" id="ARBA00041185"/>
    </source>
</evidence>
<comment type="similarity">
    <text evidence="16">Belongs to the SEDS family. FtsW subfamily.</text>
</comment>
<feature type="transmembrane region" description="Helical" evidence="22">
    <location>
        <begin position="183"/>
        <end position="200"/>
    </location>
</feature>
<dbReference type="GO" id="GO:0009252">
    <property type="term" value="P:peptidoglycan biosynthetic process"/>
    <property type="evidence" value="ECO:0007669"/>
    <property type="project" value="UniProtKB-KW"/>
</dbReference>
<keyword evidence="6" id="KW-0808">Transferase</keyword>
<evidence type="ECO:0000256" key="15">
    <source>
        <dbReference type="ARBA" id="ARBA00033270"/>
    </source>
</evidence>
<dbReference type="OrthoDB" id="9768187at2"/>
<dbReference type="GO" id="GO:0005886">
    <property type="term" value="C:plasma membrane"/>
    <property type="evidence" value="ECO:0007669"/>
    <property type="project" value="UniProtKB-SubCell"/>
</dbReference>